<feature type="compositionally biased region" description="Polar residues" evidence="2">
    <location>
        <begin position="1066"/>
        <end position="1083"/>
    </location>
</feature>
<dbReference type="NCBIfam" id="NF033677">
    <property type="entry name" value="biofilm_BapA_N"/>
    <property type="match status" value="1"/>
</dbReference>
<feature type="region of interest" description="Disordered" evidence="2">
    <location>
        <begin position="801"/>
        <end position="836"/>
    </location>
</feature>
<feature type="region of interest" description="Disordered" evidence="2">
    <location>
        <begin position="938"/>
        <end position="1003"/>
    </location>
</feature>
<evidence type="ECO:0000313" key="7">
    <source>
        <dbReference type="EMBL" id="VEF74286.1"/>
    </source>
</evidence>
<feature type="region of interest" description="Disordered" evidence="2">
    <location>
        <begin position="640"/>
        <end position="674"/>
    </location>
</feature>
<feature type="domain" description="Bacterial Ig" evidence="4">
    <location>
        <begin position="404"/>
        <end position="478"/>
    </location>
</feature>
<feature type="compositionally biased region" description="Polar residues" evidence="2">
    <location>
        <begin position="887"/>
        <end position="897"/>
    </location>
</feature>
<feature type="region of interest" description="Disordered" evidence="2">
    <location>
        <begin position="721"/>
        <end position="757"/>
    </location>
</feature>
<dbReference type="InterPro" id="IPR001343">
    <property type="entry name" value="Hemolysn_Ca-bd"/>
</dbReference>
<dbReference type="EMBL" id="LR134334">
    <property type="protein sequence ID" value="VEF74286.1"/>
    <property type="molecule type" value="Genomic_DNA"/>
</dbReference>
<dbReference type="Pfam" id="PF22783">
    <property type="entry name" value="BapA_N"/>
    <property type="match status" value="1"/>
</dbReference>
<evidence type="ECO:0000256" key="1">
    <source>
        <dbReference type="ARBA" id="ARBA00022837"/>
    </source>
</evidence>
<accession>A0AAX3FVT5</accession>
<evidence type="ECO:0000256" key="2">
    <source>
        <dbReference type="SAM" id="MobiDB-lite"/>
    </source>
</evidence>
<reference evidence="7 8" key="1">
    <citation type="submission" date="2018-12" db="EMBL/GenBank/DDBJ databases">
        <authorList>
            <consortium name="Pathogen Informatics"/>
        </authorList>
    </citation>
    <scope>NUCLEOTIDE SEQUENCE [LARGE SCALE GENOMIC DNA]</scope>
    <source>
        <strain evidence="7 8">NCTC7357</strain>
    </source>
</reference>
<dbReference type="InterPro" id="IPR048051">
    <property type="entry name" value="BapA-like_prefix-like"/>
</dbReference>
<dbReference type="SUPFAM" id="SSF50939">
    <property type="entry name" value="Sialidases"/>
    <property type="match status" value="1"/>
</dbReference>
<feature type="region of interest" description="Disordered" evidence="2">
    <location>
        <begin position="1095"/>
        <end position="1163"/>
    </location>
</feature>
<feature type="domain" description="Bacterial Ig-like" evidence="5">
    <location>
        <begin position="1656"/>
        <end position="1740"/>
    </location>
</feature>
<evidence type="ECO:0000259" key="5">
    <source>
        <dbReference type="Pfam" id="PF19077"/>
    </source>
</evidence>
<feature type="domain" description="Bacterial Ig" evidence="4">
    <location>
        <begin position="1142"/>
        <end position="1216"/>
    </location>
</feature>
<organism evidence="7 8">
    <name type="scientific">Pseudomonas chlororaphis</name>
    <dbReference type="NCBI Taxonomy" id="587753"/>
    <lineage>
        <taxon>Bacteria</taxon>
        <taxon>Pseudomonadati</taxon>
        <taxon>Pseudomonadota</taxon>
        <taxon>Gammaproteobacteria</taxon>
        <taxon>Pseudomonadales</taxon>
        <taxon>Pseudomonadaceae</taxon>
        <taxon>Pseudomonas</taxon>
    </lineage>
</organism>
<dbReference type="InterPro" id="IPR011049">
    <property type="entry name" value="Serralysin-like_metalloprot_C"/>
</dbReference>
<feature type="compositionally biased region" description="Polar residues" evidence="2">
    <location>
        <begin position="721"/>
        <end position="735"/>
    </location>
</feature>
<feature type="domain" description="Bacterial Ig" evidence="4">
    <location>
        <begin position="980"/>
        <end position="1056"/>
    </location>
</feature>
<name>A0AAX3FVT5_9PSED</name>
<dbReference type="GO" id="GO:0005509">
    <property type="term" value="F:calcium ion binding"/>
    <property type="evidence" value="ECO:0007669"/>
    <property type="project" value="InterPro"/>
</dbReference>
<feature type="compositionally biased region" description="Polar residues" evidence="2">
    <location>
        <begin position="802"/>
        <end position="816"/>
    </location>
</feature>
<dbReference type="Pfam" id="PF19077">
    <property type="entry name" value="Big_13"/>
    <property type="match status" value="7"/>
</dbReference>
<evidence type="ECO:0000259" key="4">
    <source>
        <dbReference type="Pfam" id="PF17936"/>
    </source>
</evidence>
<feature type="domain" description="Bacterial Ig-like" evidence="5">
    <location>
        <begin position="1551"/>
        <end position="1635"/>
    </location>
</feature>
<feature type="domain" description="Bacterial Ig" evidence="4">
    <location>
        <begin position="899"/>
        <end position="976"/>
    </location>
</feature>
<feature type="domain" description="Bacterial Ig-like" evidence="5">
    <location>
        <begin position="1237"/>
        <end position="1324"/>
    </location>
</feature>
<dbReference type="InterPro" id="IPR044016">
    <property type="entry name" value="Big_13"/>
</dbReference>
<dbReference type="SUPFAM" id="SSF69318">
    <property type="entry name" value="Integrin alpha N-terminal domain"/>
    <property type="match status" value="2"/>
</dbReference>
<sequence>MLPIKIIAKDTGHPLDVTGNNLLTINRPAVIKMSTAAEDIQSVSREGERLVIKLKSGETLSIDGFFEVVDGVKSDLVFEDPKTGELLIADYSVPWTGVSLMPLESIDSLLAVAEVESTGWLAPLLGLAAVGGAVAIASHHGGGGGGGSSSDAANADQGLTTPSTPSVLFNNMHGLTGKADAGATISLTLTDGSVVTTVADDTGLWHFNPNPLADGEQGKLQASLNGVQSAAIGSGVADVTAPAEPVVTQNNQDGLAGTAEPGSTITVSLADGSTIIATVGADGQWNVTPNPLTPGVSGSIVVTDAAGNSSASVDTGIINSTQPVPPTVDQNNADGLSGTGEPGSTVTVELPDGSTVTTIVDEDGNWSFVPNPLQPGEEGSVTITDPDGNTSTGVDTGSSDQTPPAAPTVDQNNGDGLNGTGEPGSTVVVELPDGSTVTTVIDENGNWSFVPNPLQPGEEGSITVIDPAGNTSEGVNTGTNDQPPSPAPADQNPPAAPTIDQNNGDGLSGTGEPGSTVVVELPDGSTVTTVIDENGNWSFVPNPLQPGEEGSITVIDSSGNASEGVNTGSSDQTPPAAPTIDQNNEAGLNGTGEPGSTVVVELPDGSTVTTVIDENGNWSFVPNPLQPGEAGSITVIDPAGNTSEGVNTGSSDQTPPAAPTIDQNNEAGLNGTGEPGSTVVVELPDGSTVTTVIDENGNWSFVPNPLQPGEAGSITVIDPAGNTSEGVNTGSSDQTPPAAPTIDQNNEAGLNGTGEPGSTVVVELPDGSTVTTVIDENGNWSFVPNPLQPGEAGSITVIDPAGNTSEGVNTGSSDQTPPGAPTIDQNNEAGLNGTGEPGSTVVVELPDGSTVTTVIDEDGNWSFVPNPIPEGEQGSITVIDPAGNASEAVNTGSSDQTPPAAPTVDQNNESGISGTGEPGDTVVVELPDGSTVTTVIDEDGNWSFVPNPIPEGEQGSITVIDPAGNASEAVNTGTSDQTPPAAPTVDQNNASGISGTGEPGSTVVVELPDGSTVTTIVDENGNWSFEPNPLQPGEAGSITVIDPAGNASEAVSTGSSDQTPPAAPTIDQNNANGISGTGEPSSTVVVELPDGSTVTTVIDEDGNWSFVPNPVPEGEQGSITVIDPAGNASEAVNTGSSDQTPPVAPTVDQNNGTGLSGTGEAGGTVTVELADGSTVTTVINEDGHWSFEPNPLQPGEAGSITVTDIAGNISEATQTAPSDQTAPVIEESSLDLLDNVGTITGTIARGDVTDDAQPQFTGSFAPGDAALVNVYDNGVLIGSATVDASGNWSFVPTLPLTAGEHSFVAEAVDTAGNVSDKTTAWDFTLAGDAPAAPAITQVLDDVGTVTGALQKGDSTDDNALTITGTGAAETLVTVFVNGAVVGSVVVDASGSWSLTTVDLGADGVKNITAQASDAAGQLSPMTGEYSVTLDTQAPTQPVRVVATDDQGAQVGPIAQNGVTDDATPTFSGSGAESGALVKLYDNGVVIGSTTVDASGNWSYTASTALAGGTHAITATLTDKAGNTSVASEAMNFSVDTGEVVVSIIKAIDNVGSIQGDVASRGLTDDATPTLVGTATAGALVTVSEAGKVLGSVTADASGNWSLELSTQTEGLHTYTAVARNGAGTEGSADFMLDIDLTAPSVPGVSGAFDDVGVYQGQLAQNGFTDDTTPTLTGSGNAGDTIKVYDNGTLLGSVTVSAEGAWSFTPSTPLAQGVHSLTATQSDAAGNESVASTAVSFTVDTTAPTATVQITAIDQDTDVPGDFITSDTSLSLFGTLSTALGANEKVQISINDGSTWFDVVVSDLNWRYDDARVLTDGLHNYQVRVIDAAGNVGSQASQAVVIDTGIGIGLNITDITPDSGVLGDFITSAASIAVKGTLSQELPSGARVQVSSDGGLTWANAATTGTSWIFEDPTVHGDSVVVYQARVVAAGGAVVDTASQEVTFDTSAPAASALIESITEDRGASPSDFITNDNRLVINGSLSDAAEATDRVEVSLNGGNTWQMAAFEDGKWSLDMTDRELADGTYIVQARVVDAAGNRGTISSQVLVIDTVGLGANGMTSSFTVATDTAVGISNGHSTAETATNSDMITRDTTVTVSGTLNTSLQAAQHLQISFDDGQSWVTVLSSSGSLWTYTLPEFTQSQTLNVKMQLVDTAGNVATGTSFNDYTVVVDLDAPEPVTVAPVVAADVTTGAALSFASDVHGRVESGALIALVEDSNKDGVYSEGVDKILGYATADAQGDWRIDAALSKGNHSIGFVVWDAAGNRSNLSDLVQVTASDATTAGSRVLQTTWGGTASGAQNGLNAAAVTVNEDGTWSFFQSSMSQSEGAMANAGHVYSGVDDQTYTSTYLAEPAGVSEHWEGGVISQAVFADYNRDGLQDVMSQTSSSTRNTALWTKNSDGTYTGTSLALGWGGVLGVGANGTETHVGGVVAYDAQGDGYLDFAFAGSNDSAYVKVTNDKGTLNYTMENGGTNFAHEISAVDVNNNGTVELAGHSGYDWTKGLSVQLSNADGSIASTYNQGGVFRRDSTVDHSNLPISMTWADFNGDGYLDLFISRSLGNDRATDTDESRIYLNLGNDANGNWLGMSQNEQSLKFGDSMDGGASFAVDWNHDGQMDVIEVPRRNASNSSAQTGSPTVYLNQGDNVWSGTGQSLSDTATYSNITGATAVDYDWDGAVDLIMYRAGSTSAGQEANTATSILIRNENVVADGTSLHVRILDKNGLNVFYGNTVKLYNSAGDLVATQIINPQSSASSNSQGLVNFYGLDASETYSVQLLRTENSTINHVGASTYQQNYVNGTVNLNWGGLTTGAAHDAYVLTAESTAAVNDTIGESGMVGTGYNDTFFGTEGNDTINGGGGWNTAMDGTQTWSATQGMDVVDYSRATLAMQINLESGVAIGMGTDTLISIEGIIGSAYADSITDSSANNRIEGGAGNDVIYLTNGGNDTLLYKVLDANNATGGNGSDEVYSFHVGNVLADGNADVIDVSELLGYKGTAGLYQDQGVTKLDSASSELLDYLKVQVVGNDTVISVDRDGAGAEFGFSSIATLVDVKTDLLTLLQNHQLVV</sequence>
<dbReference type="Gene3D" id="2.60.40.10">
    <property type="entry name" value="Immunoglobulins"/>
    <property type="match status" value="22"/>
</dbReference>
<feature type="domain" description="Bacterial Ig" evidence="4">
    <location>
        <begin position="737"/>
        <end position="810"/>
    </location>
</feature>
<evidence type="ECO:0000313" key="8">
    <source>
        <dbReference type="Proteomes" id="UP000277437"/>
    </source>
</evidence>
<feature type="region of interest" description="Disordered" evidence="2">
    <location>
        <begin position="140"/>
        <end position="165"/>
    </location>
</feature>
<feature type="domain" description="Bacterial Ig" evidence="4">
    <location>
        <begin position="494"/>
        <end position="567"/>
    </location>
</feature>
<feature type="domain" description="Bacterial Ig" evidence="4">
    <location>
        <begin position="323"/>
        <end position="396"/>
    </location>
</feature>
<gene>
    <name evidence="7" type="ORF">NCTC7357_02579</name>
</gene>
<dbReference type="NCBIfam" id="NF033510">
    <property type="entry name" value="Ca_tandemer"/>
    <property type="match status" value="18"/>
</dbReference>
<dbReference type="Pfam" id="PF00353">
    <property type="entry name" value="HemolysinCabind"/>
    <property type="match status" value="2"/>
</dbReference>
<feature type="compositionally biased region" description="Polar residues" evidence="2">
    <location>
        <begin position="381"/>
        <end position="402"/>
    </location>
</feature>
<proteinExistence type="predicted"/>
<feature type="domain" description="Bacterial Ig-like" evidence="5">
    <location>
        <begin position="1958"/>
        <end position="2050"/>
    </location>
</feature>
<feature type="domain" description="Bacterial Ig-like" evidence="5">
    <location>
        <begin position="1749"/>
        <end position="1843"/>
    </location>
</feature>
<dbReference type="InterPro" id="IPR022038">
    <property type="entry name" value="Ig-like_bact"/>
</dbReference>
<feature type="region of interest" description="Disordered" evidence="2">
    <location>
        <begin position="885"/>
        <end position="923"/>
    </location>
</feature>
<feature type="region of interest" description="Disordered" evidence="2">
    <location>
        <begin position="362"/>
        <end position="519"/>
    </location>
</feature>
<dbReference type="InterPro" id="IPR028994">
    <property type="entry name" value="Integrin_alpha_N"/>
</dbReference>
<dbReference type="InterPro" id="IPR041498">
    <property type="entry name" value="Big_6"/>
</dbReference>
<feature type="compositionally biased region" description="Polar residues" evidence="2">
    <location>
        <begin position="554"/>
        <end position="573"/>
    </location>
</feature>
<keyword evidence="1" id="KW-0106">Calcium</keyword>
<feature type="domain" description="Bacterial Ig" evidence="4">
    <location>
        <begin position="1061"/>
        <end position="1137"/>
    </location>
</feature>
<feature type="region of interest" description="Disordered" evidence="2">
    <location>
        <begin position="1047"/>
        <end position="1083"/>
    </location>
</feature>
<feature type="domain" description="Bacterial Ig" evidence="4">
    <location>
        <begin position="241"/>
        <end position="314"/>
    </location>
</feature>
<feature type="domain" description="Bacterial Ig-like" evidence="5">
    <location>
        <begin position="1342"/>
        <end position="1431"/>
    </location>
</feature>
<dbReference type="InterPro" id="IPR036278">
    <property type="entry name" value="Sialidase_sf"/>
</dbReference>
<feature type="compositionally biased region" description="Polar residues" evidence="2">
    <location>
        <begin position="435"/>
        <end position="449"/>
    </location>
</feature>
<dbReference type="SUPFAM" id="SSF51120">
    <property type="entry name" value="beta-Roll"/>
    <property type="match status" value="1"/>
</dbReference>
<feature type="domain" description="Bacterial Ig" evidence="4">
    <location>
        <begin position="575"/>
        <end position="648"/>
    </location>
</feature>
<feature type="compositionally biased region" description="Polar residues" evidence="2">
    <location>
        <begin position="469"/>
        <end position="479"/>
    </location>
</feature>
<protein>
    <submittedName>
        <fullName evidence="7">Adhesin</fullName>
    </submittedName>
</protein>
<dbReference type="InterPro" id="IPR013783">
    <property type="entry name" value="Ig-like_fold"/>
</dbReference>
<feature type="compositionally biased region" description="Low complexity" evidence="2">
    <location>
        <begin position="149"/>
        <end position="158"/>
    </location>
</feature>
<dbReference type="Pfam" id="PF12245">
    <property type="entry name" value="Big_3_2"/>
    <property type="match status" value="1"/>
</dbReference>
<feature type="domain" description="Bacterial Ig" evidence="4">
    <location>
        <begin position="818"/>
        <end position="894"/>
    </location>
</feature>
<feature type="domain" description="Ig-like" evidence="3">
    <location>
        <begin position="2104"/>
        <end position="2170"/>
    </location>
</feature>
<dbReference type="Proteomes" id="UP000277437">
    <property type="component" value="Chromosome"/>
</dbReference>
<dbReference type="RefSeq" id="WP_164486048.1">
    <property type="nucleotide sequence ID" value="NZ_CP118137.1"/>
</dbReference>
<evidence type="ECO:0000259" key="3">
    <source>
        <dbReference type="Pfam" id="PF12245"/>
    </source>
</evidence>
<feature type="compositionally biased region" description="Polar residues" evidence="2">
    <location>
        <begin position="1130"/>
        <end position="1140"/>
    </location>
</feature>
<feature type="domain" description="Biofilm-associated protein BapA-like prefix-like" evidence="6">
    <location>
        <begin position="2"/>
        <end position="119"/>
    </location>
</feature>
<dbReference type="Pfam" id="PF17936">
    <property type="entry name" value="Big_6"/>
    <property type="match status" value="12"/>
</dbReference>
<feature type="compositionally biased region" description="Polar residues" evidence="2">
    <location>
        <begin position="640"/>
        <end position="654"/>
    </location>
</feature>
<feature type="region of interest" description="Disordered" evidence="2">
    <location>
        <begin position="533"/>
        <end position="593"/>
    </location>
</feature>
<feature type="domain" description="Bacterial Ig" evidence="4">
    <location>
        <begin position="656"/>
        <end position="729"/>
    </location>
</feature>
<feature type="compositionally biased region" description="Polar residues" evidence="2">
    <location>
        <begin position="968"/>
        <end position="978"/>
    </location>
</feature>
<evidence type="ECO:0000259" key="6">
    <source>
        <dbReference type="Pfam" id="PF22783"/>
    </source>
</evidence>
<feature type="domain" description="Bacterial Ig-like" evidence="5">
    <location>
        <begin position="1446"/>
        <end position="1536"/>
    </location>
</feature>
<feature type="compositionally biased region" description="Polar residues" evidence="2">
    <location>
        <begin position="1049"/>
        <end position="1059"/>
    </location>
</feature>